<dbReference type="EMBL" id="VXIT01000007">
    <property type="protein sequence ID" value="KAA6411617.1"/>
    <property type="molecule type" value="Genomic_DNA"/>
</dbReference>
<dbReference type="Pfam" id="PF10190">
    <property type="entry name" value="Tmemb_170"/>
    <property type="match status" value="1"/>
</dbReference>
<evidence type="ECO:0000256" key="1">
    <source>
        <dbReference type="ARBA" id="ARBA00004141"/>
    </source>
</evidence>
<organism evidence="7 8">
    <name type="scientific">Lasallia pustulata</name>
    <dbReference type="NCBI Taxonomy" id="136370"/>
    <lineage>
        <taxon>Eukaryota</taxon>
        <taxon>Fungi</taxon>
        <taxon>Dikarya</taxon>
        <taxon>Ascomycota</taxon>
        <taxon>Pezizomycotina</taxon>
        <taxon>Lecanoromycetes</taxon>
        <taxon>OSLEUM clade</taxon>
        <taxon>Umbilicariomycetidae</taxon>
        <taxon>Umbilicariales</taxon>
        <taxon>Umbilicariaceae</taxon>
        <taxon>Lasallia</taxon>
    </lineage>
</organism>
<dbReference type="OrthoDB" id="2131401at2759"/>
<gene>
    <name evidence="7" type="ORF">FRX48_04898</name>
</gene>
<evidence type="ECO:0000313" key="8">
    <source>
        <dbReference type="Proteomes" id="UP000324767"/>
    </source>
</evidence>
<comment type="similarity">
    <text evidence="2">Belongs to the TMEM170 family.</text>
</comment>
<evidence type="ECO:0000256" key="3">
    <source>
        <dbReference type="ARBA" id="ARBA00022692"/>
    </source>
</evidence>
<dbReference type="Proteomes" id="UP000324767">
    <property type="component" value="Unassembled WGS sequence"/>
</dbReference>
<keyword evidence="4 6" id="KW-1133">Transmembrane helix</keyword>
<protein>
    <submittedName>
        <fullName evidence="7">Integral membrane</fullName>
    </submittedName>
</protein>
<dbReference type="PANTHER" id="PTHR22779">
    <property type="entry name" value="SD17342P"/>
    <property type="match status" value="1"/>
</dbReference>
<comment type="caution">
    <text evidence="7">The sequence shown here is derived from an EMBL/GenBank/DDBJ whole genome shotgun (WGS) entry which is preliminary data.</text>
</comment>
<dbReference type="InterPro" id="IPR019334">
    <property type="entry name" value="TMEM170A/B/YPR153W-like"/>
</dbReference>
<keyword evidence="5 6" id="KW-0472">Membrane</keyword>
<evidence type="ECO:0000256" key="5">
    <source>
        <dbReference type="ARBA" id="ARBA00023136"/>
    </source>
</evidence>
<evidence type="ECO:0000256" key="6">
    <source>
        <dbReference type="SAM" id="Phobius"/>
    </source>
</evidence>
<feature type="transmembrane region" description="Helical" evidence="6">
    <location>
        <begin position="47"/>
        <end position="68"/>
    </location>
</feature>
<comment type="subcellular location">
    <subcellularLocation>
        <location evidence="1">Membrane</location>
        <topology evidence="1">Multi-pass membrane protein</topology>
    </subcellularLocation>
</comment>
<dbReference type="PANTHER" id="PTHR22779:SF6">
    <property type="entry name" value="SD17342P"/>
    <property type="match status" value="1"/>
</dbReference>
<evidence type="ECO:0000256" key="2">
    <source>
        <dbReference type="ARBA" id="ARBA00006325"/>
    </source>
</evidence>
<evidence type="ECO:0000256" key="4">
    <source>
        <dbReference type="ARBA" id="ARBA00022989"/>
    </source>
</evidence>
<sequence>MSADSRVSNPAPIDYVTPRFPSLYWPFDADGAATYLYYSKDIWRFTLFWTIIIFEASHLAASAYAVALQWKNWKIMWMVPIVYMVVGGVEAMMAGSVVGLILGAVYNAAYFRMSTWIPFMWALINVLVLILSSFSIQGGL</sequence>
<dbReference type="AlphaFoldDB" id="A0A5M8PRK3"/>
<feature type="transmembrane region" description="Helical" evidence="6">
    <location>
        <begin position="80"/>
        <end position="104"/>
    </location>
</feature>
<dbReference type="GO" id="GO:0016020">
    <property type="term" value="C:membrane"/>
    <property type="evidence" value="ECO:0007669"/>
    <property type="project" value="UniProtKB-SubCell"/>
</dbReference>
<keyword evidence="3 6" id="KW-0812">Transmembrane</keyword>
<evidence type="ECO:0000313" key="7">
    <source>
        <dbReference type="EMBL" id="KAA6411617.1"/>
    </source>
</evidence>
<proteinExistence type="inferred from homology"/>
<feature type="transmembrane region" description="Helical" evidence="6">
    <location>
        <begin position="116"/>
        <end position="136"/>
    </location>
</feature>
<name>A0A5M8PRK3_9LECA</name>
<reference evidence="7 8" key="1">
    <citation type="submission" date="2019-09" db="EMBL/GenBank/DDBJ databases">
        <title>The hologenome of the rock-dwelling lichen Lasallia pustulata.</title>
        <authorList>
            <person name="Greshake Tzovaras B."/>
            <person name="Segers F."/>
            <person name="Bicker A."/>
            <person name="Dal Grande F."/>
            <person name="Otte J."/>
            <person name="Hankeln T."/>
            <person name="Schmitt I."/>
            <person name="Ebersberger I."/>
        </authorList>
    </citation>
    <scope>NUCLEOTIDE SEQUENCE [LARGE SCALE GENOMIC DNA]</scope>
    <source>
        <strain evidence="7">A1-1</strain>
    </source>
</reference>
<accession>A0A5M8PRK3</accession>